<dbReference type="InParanoid" id="A0A2V0PFL5"/>
<comment type="caution">
    <text evidence="5">The sequence shown here is derived from an EMBL/GenBank/DDBJ whole genome shotgun (WGS) entry which is preliminary data.</text>
</comment>
<dbReference type="GO" id="GO:0005737">
    <property type="term" value="C:cytoplasm"/>
    <property type="evidence" value="ECO:0007669"/>
    <property type="project" value="TreeGrafter"/>
</dbReference>
<accession>A0A2V0PFL5</accession>
<comment type="similarity">
    <text evidence="1">Belongs to the ubiquitin-conjugating enzyme family. UFC1 subfamily.</text>
</comment>
<dbReference type="GO" id="GO:1990592">
    <property type="term" value="P:protein K69-linked ufmylation"/>
    <property type="evidence" value="ECO:0007669"/>
    <property type="project" value="TreeGrafter"/>
</dbReference>
<evidence type="ECO:0000256" key="4">
    <source>
        <dbReference type="SAM" id="MobiDB-lite"/>
    </source>
</evidence>
<dbReference type="EMBL" id="BDRX01000085">
    <property type="protein sequence ID" value="GBF96700.1"/>
    <property type="molecule type" value="Genomic_DNA"/>
</dbReference>
<dbReference type="STRING" id="307507.A0A2V0PFL5"/>
<keyword evidence="6" id="KW-1185">Reference proteome</keyword>
<sequence>MAEWDSSTKEQVKKIPLLTENAGPRDTKEKWDARLKQELQALIKYIQMNKDSDTDWFTIQPQDGGKRWTGKCWYVHNYLKYEFDFQFDVPATYPAGQHPHFGFAHALCLGLAPWLAAEVPYLVEAGAIQPKV</sequence>
<dbReference type="InterPro" id="IPR016135">
    <property type="entry name" value="UBQ-conjugating_enzyme/RWD"/>
</dbReference>
<dbReference type="GO" id="GO:0061657">
    <property type="term" value="F:UFM1 conjugating enzyme activity"/>
    <property type="evidence" value="ECO:0007669"/>
    <property type="project" value="InterPro"/>
</dbReference>
<evidence type="ECO:0000313" key="6">
    <source>
        <dbReference type="Proteomes" id="UP000247498"/>
    </source>
</evidence>
<gene>
    <name evidence="5" type="ORF">Rsub_09442</name>
</gene>
<keyword evidence="3" id="KW-0833">Ubl conjugation pathway</keyword>
<dbReference type="Gene3D" id="3.10.110.10">
    <property type="entry name" value="Ubiquitin Conjugating Enzyme"/>
    <property type="match status" value="2"/>
</dbReference>
<dbReference type="FunCoup" id="A0A2V0PFL5">
    <property type="interactions" value="1615"/>
</dbReference>
<dbReference type="Proteomes" id="UP000247498">
    <property type="component" value="Unassembled WGS sequence"/>
</dbReference>
<dbReference type="OrthoDB" id="10256182at2759"/>
<evidence type="ECO:0000313" key="5">
    <source>
        <dbReference type="EMBL" id="GBF96700.1"/>
    </source>
</evidence>
<feature type="compositionally biased region" description="Basic and acidic residues" evidence="4">
    <location>
        <begin position="1"/>
        <end position="13"/>
    </location>
</feature>
<dbReference type="SUPFAM" id="SSF54495">
    <property type="entry name" value="UBC-like"/>
    <property type="match status" value="1"/>
</dbReference>
<protein>
    <recommendedName>
        <fullName evidence="2">Ubiquitin-fold modifier-conjugating enzyme 1</fullName>
    </recommendedName>
</protein>
<evidence type="ECO:0000256" key="1">
    <source>
        <dbReference type="ARBA" id="ARBA00008451"/>
    </source>
</evidence>
<dbReference type="PANTHER" id="PTHR12921:SF0">
    <property type="entry name" value="UBIQUITIN-FOLD MODIFIER-CONJUGATING ENZYME 1"/>
    <property type="match status" value="1"/>
</dbReference>
<dbReference type="InterPro" id="IPR014806">
    <property type="entry name" value="Ufc1"/>
</dbReference>
<dbReference type="PANTHER" id="PTHR12921">
    <property type="entry name" value="UBIQUITIN-FOLD MODIFIER-CONJUGATING ENZYME 1"/>
    <property type="match status" value="1"/>
</dbReference>
<feature type="region of interest" description="Disordered" evidence="4">
    <location>
        <begin position="1"/>
        <end position="30"/>
    </location>
</feature>
<reference evidence="5 6" key="1">
    <citation type="journal article" date="2018" name="Sci. Rep.">
        <title>Raphidocelis subcapitata (=Pseudokirchneriella subcapitata) provides an insight into genome evolution and environmental adaptations in the Sphaeropleales.</title>
        <authorList>
            <person name="Suzuki S."/>
            <person name="Yamaguchi H."/>
            <person name="Nakajima N."/>
            <person name="Kawachi M."/>
        </authorList>
    </citation>
    <scope>NUCLEOTIDE SEQUENCE [LARGE SCALE GENOMIC DNA]</scope>
    <source>
        <strain evidence="5 6">NIES-35</strain>
    </source>
</reference>
<evidence type="ECO:0000256" key="2">
    <source>
        <dbReference type="ARBA" id="ARBA00013306"/>
    </source>
</evidence>
<dbReference type="AlphaFoldDB" id="A0A2V0PFL5"/>
<organism evidence="5 6">
    <name type="scientific">Raphidocelis subcapitata</name>
    <dbReference type="NCBI Taxonomy" id="307507"/>
    <lineage>
        <taxon>Eukaryota</taxon>
        <taxon>Viridiplantae</taxon>
        <taxon>Chlorophyta</taxon>
        <taxon>core chlorophytes</taxon>
        <taxon>Chlorophyceae</taxon>
        <taxon>CS clade</taxon>
        <taxon>Sphaeropleales</taxon>
        <taxon>Selenastraceae</taxon>
        <taxon>Raphidocelis</taxon>
    </lineage>
</organism>
<dbReference type="Pfam" id="PF08694">
    <property type="entry name" value="UFC1"/>
    <property type="match status" value="2"/>
</dbReference>
<evidence type="ECO:0000256" key="3">
    <source>
        <dbReference type="ARBA" id="ARBA00022786"/>
    </source>
</evidence>
<name>A0A2V0PFL5_9CHLO</name>
<proteinExistence type="inferred from homology"/>